<comment type="caution">
    <text evidence="9">The sequence shown here is derived from an EMBL/GenBank/DDBJ whole genome shotgun (WGS) entry which is preliminary data.</text>
</comment>
<keyword evidence="4" id="KW-0732">Signal</keyword>
<keyword evidence="6" id="KW-0184">Conjugation</keyword>
<dbReference type="RefSeq" id="WP_133289978.1">
    <property type="nucleotide sequence ID" value="NZ_SMSJ01000024.1"/>
</dbReference>
<evidence type="ECO:0000256" key="4">
    <source>
        <dbReference type="ARBA" id="ARBA00022729"/>
    </source>
</evidence>
<evidence type="ECO:0000256" key="1">
    <source>
        <dbReference type="ARBA" id="ARBA00004418"/>
    </source>
</evidence>
<sequence length="172" mass="17900">MKTRTLAALSLVAVVAAAPCVAGLRWNASPSMPIGVWQFVLLQGDLGRGQVVGLCLPAEWARLALSRAYTDGGGCQEGHEPLLKPIAAVPGDVVDVSPDGVRVNGVLTVPPALPEDAAGRPLTAMPQGRYLVQPGSVWVLSDHNPRSLDSRYFGPVPVSGLIAAARPVLVGR</sequence>
<keyword evidence="5" id="KW-0574">Periplasm</keyword>
<dbReference type="InterPro" id="IPR000223">
    <property type="entry name" value="Pept_S26A_signal_pept_1"/>
</dbReference>
<dbReference type="Proteomes" id="UP000295096">
    <property type="component" value="Unassembled WGS sequence"/>
</dbReference>
<comment type="subcellular location">
    <subcellularLocation>
        <location evidence="1">Periplasm</location>
    </subcellularLocation>
</comment>
<dbReference type="Gene3D" id="2.10.109.10">
    <property type="entry name" value="Umud Fragment, subunit A"/>
    <property type="match status" value="1"/>
</dbReference>
<dbReference type="GO" id="GO:0042597">
    <property type="term" value="C:periplasmic space"/>
    <property type="evidence" value="ECO:0007669"/>
    <property type="project" value="UniProtKB-SubCell"/>
</dbReference>
<dbReference type="InterPro" id="IPR019533">
    <property type="entry name" value="Peptidase_S26"/>
</dbReference>
<dbReference type="NCBIfam" id="TIGR02771">
    <property type="entry name" value="TraF_Ti"/>
    <property type="match status" value="1"/>
</dbReference>
<reference evidence="9 10" key="1">
    <citation type="journal article" date="2016" name="J. Microbiol.">
        <title>Dankookia rubra gen. nov., sp. nov., an alphaproteobacterium isolated from sediment of a shallow stream.</title>
        <authorList>
            <person name="Kim W.H."/>
            <person name="Kim D.H."/>
            <person name="Kang K."/>
            <person name="Ahn T.Y."/>
        </authorList>
    </citation>
    <scope>NUCLEOTIDE SEQUENCE [LARGE SCALE GENOMIC DNA]</scope>
    <source>
        <strain evidence="9 10">JCM30602</strain>
    </source>
</reference>
<proteinExistence type="inferred from homology"/>
<evidence type="ECO:0000256" key="6">
    <source>
        <dbReference type="ARBA" id="ARBA00022971"/>
    </source>
</evidence>
<organism evidence="9 10">
    <name type="scientific">Dankookia rubra</name>
    <dbReference type="NCBI Taxonomy" id="1442381"/>
    <lineage>
        <taxon>Bacteria</taxon>
        <taxon>Pseudomonadati</taxon>
        <taxon>Pseudomonadota</taxon>
        <taxon>Alphaproteobacteria</taxon>
        <taxon>Acetobacterales</taxon>
        <taxon>Roseomonadaceae</taxon>
        <taxon>Dankookia</taxon>
    </lineage>
</organism>
<evidence type="ECO:0000256" key="5">
    <source>
        <dbReference type="ARBA" id="ARBA00022764"/>
    </source>
</evidence>
<dbReference type="GO" id="GO:0006465">
    <property type="term" value="P:signal peptide processing"/>
    <property type="evidence" value="ECO:0007669"/>
    <property type="project" value="InterPro"/>
</dbReference>
<feature type="domain" description="Peptidase S26" evidence="8">
    <location>
        <begin position="8"/>
        <end position="166"/>
    </location>
</feature>
<dbReference type="OrthoDB" id="5360818at2"/>
<evidence type="ECO:0000313" key="9">
    <source>
        <dbReference type="EMBL" id="TDH61238.1"/>
    </source>
</evidence>
<dbReference type="PRINTS" id="PR00727">
    <property type="entry name" value="LEADERPTASE"/>
</dbReference>
<dbReference type="EMBL" id="SMSJ01000024">
    <property type="protein sequence ID" value="TDH61238.1"/>
    <property type="molecule type" value="Genomic_DNA"/>
</dbReference>
<evidence type="ECO:0000259" key="8">
    <source>
        <dbReference type="Pfam" id="PF10502"/>
    </source>
</evidence>
<accession>A0A4R5QEX3</accession>
<dbReference type="GO" id="GO:0004252">
    <property type="term" value="F:serine-type endopeptidase activity"/>
    <property type="evidence" value="ECO:0007669"/>
    <property type="project" value="InterPro"/>
</dbReference>
<gene>
    <name evidence="9" type="primary">traF</name>
    <name evidence="9" type="ORF">E2C06_17870</name>
</gene>
<dbReference type="InterPro" id="IPR014139">
    <property type="entry name" value="Peptidase_S26C_TraF"/>
</dbReference>
<dbReference type="GO" id="GO:0016020">
    <property type="term" value="C:membrane"/>
    <property type="evidence" value="ECO:0007669"/>
    <property type="project" value="InterPro"/>
</dbReference>
<keyword evidence="10" id="KW-1185">Reference proteome</keyword>
<evidence type="ECO:0000256" key="3">
    <source>
        <dbReference type="ARBA" id="ARBA00019232"/>
    </source>
</evidence>
<dbReference type="Pfam" id="PF10502">
    <property type="entry name" value="Peptidase_S26"/>
    <property type="match status" value="1"/>
</dbReference>
<protein>
    <recommendedName>
        <fullName evidence="3">Signal peptidase I</fullName>
    </recommendedName>
    <alternativeName>
        <fullName evidence="7">Leader peptidase I</fullName>
    </alternativeName>
</protein>
<dbReference type="SUPFAM" id="SSF51306">
    <property type="entry name" value="LexA/Signal peptidase"/>
    <property type="match status" value="1"/>
</dbReference>
<evidence type="ECO:0000256" key="7">
    <source>
        <dbReference type="ARBA" id="ARBA00029906"/>
    </source>
</evidence>
<evidence type="ECO:0000256" key="2">
    <source>
        <dbReference type="ARBA" id="ARBA00005849"/>
    </source>
</evidence>
<comment type="similarity">
    <text evidence="2">Belongs to the peptidase S26C family.</text>
</comment>
<dbReference type="InterPro" id="IPR036286">
    <property type="entry name" value="LexA/Signal_pep-like_sf"/>
</dbReference>
<name>A0A4R5QEX3_9PROT</name>
<dbReference type="AlphaFoldDB" id="A0A4R5QEX3"/>
<evidence type="ECO:0000313" key="10">
    <source>
        <dbReference type="Proteomes" id="UP000295096"/>
    </source>
</evidence>